<keyword evidence="2" id="KW-1185">Reference proteome</keyword>
<name>A0ABZ1TNV0_STRVG</name>
<dbReference type="Proteomes" id="UP001432039">
    <property type="component" value="Chromosome"/>
</dbReference>
<dbReference type="EMBL" id="CP108090">
    <property type="protein sequence ID" value="WUQ17098.1"/>
    <property type="molecule type" value="Genomic_DNA"/>
</dbReference>
<evidence type="ECO:0000313" key="2">
    <source>
        <dbReference type="Proteomes" id="UP001432039"/>
    </source>
</evidence>
<sequence length="112" mass="11780">MPRRPRTKKQRPPFGIPREIILLAGRGDVWPYTLVTDGAGGGCGKVAMPGDAAVEDVQAAVFTPLADLARTLHGVEIGVTWSVLTPDSWVGHVRRDVAPADAAPFDGVPEGG</sequence>
<gene>
    <name evidence="1" type="ORF">OG517_40005</name>
</gene>
<proteinExistence type="predicted"/>
<evidence type="ECO:0000313" key="1">
    <source>
        <dbReference type="EMBL" id="WUQ17098.1"/>
    </source>
</evidence>
<accession>A0ABZ1TNV0</accession>
<evidence type="ECO:0008006" key="3">
    <source>
        <dbReference type="Google" id="ProtNLM"/>
    </source>
</evidence>
<protein>
    <recommendedName>
        <fullName evidence="3">SseB protein N-terminal domain-containing protein</fullName>
    </recommendedName>
</protein>
<reference evidence="1" key="1">
    <citation type="submission" date="2022-10" db="EMBL/GenBank/DDBJ databases">
        <title>The complete genomes of actinobacterial strains from the NBC collection.</title>
        <authorList>
            <person name="Joergensen T.S."/>
            <person name="Alvarez Arevalo M."/>
            <person name="Sterndorff E.B."/>
            <person name="Faurdal D."/>
            <person name="Vuksanovic O."/>
            <person name="Mourched A.-S."/>
            <person name="Charusanti P."/>
            <person name="Shaw S."/>
            <person name="Blin K."/>
            <person name="Weber T."/>
        </authorList>
    </citation>
    <scope>NUCLEOTIDE SEQUENCE</scope>
    <source>
        <strain evidence="1">NBC_00248</strain>
    </source>
</reference>
<dbReference type="RefSeq" id="WP_328965328.1">
    <property type="nucleotide sequence ID" value="NZ_CP108090.1"/>
</dbReference>
<organism evidence="1 2">
    <name type="scientific">Streptomyces virginiae</name>
    <name type="common">Streptomyces cinnamonensis</name>
    <dbReference type="NCBI Taxonomy" id="1961"/>
    <lineage>
        <taxon>Bacteria</taxon>
        <taxon>Bacillati</taxon>
        <taxon>Actinomycetota</taxon>
        <taxon>Actinomycetes</taxon>
        <taxon>Kitasatosporales</taxon>
        <taxon>Streptomycetaceae</taxon>
        <taxon>Streptomyces</taxon>
    </lineage>
</organism>